<dbReference type="EMBL" id="BGPR01084697">
    <property type="protein sequence ID" value="GBL96453.1"/>
    <property type="molecule type" value="Genomic_DNA"/>
</dbReference>
<organism evidence="1 2">
    <name type="scientific">Araneus ventricosus</name>
    <name type="common">Orbweaver spider</name>
    <name type="synonym">Epeira ventricosa</name>
    <dbReference type="NCBI Taxonomy" id="182803"/>
    <lineage>
        <taxon>Eukaryota</taxon>
        <taxon>Metazoa</taxon>
        <taxon>Ecdysozoa</taxon>
        <taxon>Arthropoda</taxon>
        <taxon>Chelicerata</taxon>
        <taxon>Arachnida</taxon>
        <taxon>Araneae</taxon>
        <taxon>Araneomorphae</taxon>
        <taxon>Entelegynae</taxon>
        <taxon>Araneoidea</taxon>
        <taxon>Araneidae</taxon>
        <taxon>Araneus</taxon>
    </lineage>
</organism>
<dbReference type="Proteomes" id="UP000499080">
    <property type="component" value="Unassembled WGS sequence"/>
</dbReference>
<name>A0A4Y2BX04_ARAVE</name>
<proteinExistence type="predicted"/>
<comment type="caution">
    <text evidence="1">The sequence shown here is derived from an EMBL/GenBank/DDBJ whole genome shotgun (WGS) entry which is preliminary data.</text>
</comment>
<keyword evidence="2" id="KW-1185">Reference proteome</keyword>
<evidence type="ECO:0000313" key="1">
    <source>
        <dbReference type="EMBL" id="GBL96453.1"/>
    </source>
</evidence>
<evidence type="ECO:0000313" key="2">
    <source>
        <dbReference type="Proteomes" id="UP000499080"/>
    </source>
</evidence>
<protein>
    <submittedName>
        <fullName evidence="1">Uncharacterized protein</fullName>
    </submittedName>
</protein>
<dbReference type="AlphaFoldDB" id="A0A4Y2BX04"/>
<sequence>EKLEKDPKLLQDVIRHSSFDFMNEHLNKHVNEMLNLPKDQVRNNPDIPSGLKTLLLWEHVDMAKPTDSPTKLVRKGEF</sequence>
<accession>A0A4Y2BX04</accession>
<feature type="non-terminal residue" evidence="1">
    <location>
        <position position="1"/>
    </location>
</feature>
<dbReference type="OrthoDB" id="205623at2759"/>
<gene>
    <name evidence="1" type="ORF">AVEN_208635_1</name>
</gene>
<reference evidence="1 2" key="1">
    <citation type="journal article" date="2019" name="Sci. Rep.">
        <title>Orb-weaving spider Araneus ventricosus genome elucidates the spidroin gene catalogue.</title>
        <authorList>
            <person name="Kono N."/>
            <person name="Nakamura H."/>
            <person name="Ohtoshi R."/>
            <person name="Moran D.A.P."/>
            <person name="Shinohara A."/>
            <person name="Yoshida Y."/>
            <person name="Fujiwara M."/>
            <person name="Mori M."/>
            <person name="Tomita M."/>
            <person name="Arakawa K."/>
        </authorList>
    </citation>
    <scope>NUCLEOTIDE SEQUENCE [LARGE SCALE GENOMIC DNA]</scope>
</reference>